<dbReference type="Proteomes" id="UP000262621">
    <property type="component" value="Unassembled WGS sequence"/>
</dbReference>
<dbReference type="RefSeq" id="WP_117228794.1">
    <property type="nucleotide sequence ID" value="NZ_QVFU01000015.1"/>
</dbReference>
<proteinExistence type="predicted"/>
<evidence type="ECO:0000256" key="2">
    <source>
        <dbReference type="ARBA" id="ARBA00023125"/>
    </source>
</evidence>
<keyword evidence="2 3" id="KW-0238">DNA-binding</keyword>
<dbReference type="InterPro" id="IPR050109">
    <property type="entry name" value="HTH-type_TetR-like_transc_reg"/>
</dbReference>
<dbReference type="InterPro" id="IPR001647">
    <property type="entry name" value="HTH_TetR"/>
</dbReference>
<organism evidence="5 6">
    <name type="scientific">Micromonospora craniellae</name>
    <dbReference type="NCBI Taxonomy" id="2294034"/>
    <lineage>
        <taxon>Bacteria</taxon>
        <taxon>Bacillati</taxon>
        <taxon>Actinomycetota</taxon>
        <taxon>Actinomycetes</taxon>
        <taxon>Micromonosporales</taxon>
        <taxon>Micromonosporaceae</taxon>
        <taxon>Micromonospora</taxon>
    </lineage>
</organism>
<dbReference type="SUPFAM" id="SSF48498">
    <property type="entry name" value="Tetracyclin repressor-like, C-terminal domain"/>
    <property type="match status" value="1"/>
</dbReference>
<feature type="DNA-binding region" description="H-T-H motif" evidence="3">
    <location>
        <begin position="31"/>
        <end position="50"/>
    </location>
</feature>
<dbReference type="PROSITE" id="PS50977">
    <property type="entry name" value="HTH_TETR_2"/>
    <property type="match status" value="1"/>
</dbReference>
<dbReference type="PANTHER" id="PTHR30055:SF183">
    <property type="entry name" value="NUCLEOID OCCLUSION FACTOR SLMA"/>
    <property type="match status" value="1"/>
</dbReference>
<dbReference type="InterPro" id="IPR009057">
    <property type="entry name" value="Homeodomain-like_sf"/>
</dbReference>
<accession>A0A372FXZ2</accession>
<dbReference type="EMBL" id="QVFU01000015">
    <property type="protein sequence ID" value="RFS45603.1"/>
    <property type="molecule type" value="Genomic_DNA"/>
</dbReference>
<dbReference type="PRINTS" id="PR00455">
    <property type="entry name" value="HTHTETR"/>
</dbReference>
<protein>
    <submittedName>
        <fullName evidence="5">TetR/AcrR family transcriptional regulator</fullName>
    </submittedName>
</protein>
<sequence length="199" mass="22504">MTRTKPKTERRADLLDAAEKLIIERDINQLTVEDITTAAGVSKGTYYLYFSTKDDVIASLRERYITRLMERQEAAVNRLSPGDWAGRVETWLVTGVQDYLNDPGLHNALFHHVGPQMPTHADRERSMPPYGQIEALTSMLESGTRAGVFNVVDPQATAVLLFGAVHHAADYLHHEGDTAMVDRLLMELRHWCRMVTRNS</sequence>
<dbReference type="Gene3D" id="1.10.357.10">
    <property type="entry name" value="Tetracycline Repressor, domain 2"/>
    <property type="match status" value="1"/>
</dbReference>
<dbReference type="Pfam" id="PF00440">
    <property type="entry name" value="TetR_N"/>
    <property type="match status" value="1"/>
</dbReference>
<reference evidence="5 6" key="1">
    <citation type="submission" date="2018-08" db="EMBL/GenBank/DDBJ databases">
        <title>Verrucosispora craniellae sp. nov., isolated from a marine sponge in the South China Sea.</title>
        <authorList>
            <person name="Li L."/>
            <person name="Lin H.W."/>
        </authorList>
    </citation>
    <scope>NUCLEOTIDE SEQUENCE [LARGE SCALE GENOMIC DNA]</scope>
    <source>
        <strain evidence="5 6">LHW63014</strain>
    </source>
</reference>
<keyword evidence="6" id="KW-1185">Reference proteome</keyword>
<dbReference type="PANTHER" id="PTHR30055">
    <property type="entry name" value="HTH-TYPE TRANSCRIPTIONAL REGULATOR RUTR"/>
    <property type="match status" value="1"/>
</dbReference>
<dbReference type="SUPFAM" id="SSF46689">
    <property type="entry name" value="Homeodomain-like"/>
    <property type="match status" value="1"/>
</dbReference>
<gene>
    <name evidence="5" type="ORF">D0Q02_16035</name>
</gene>
<evidence type="ECO:0000313" key="6">
    <source>
        <dbReference type="Proteomes" id="UP000262621"/>
    </source>
</evidence>
<name>A0A372FXZ2_9ACTN</name>
<dbReference type="AlphaFoldDB" id="A0A372FXZ2"/>
<comment type="caution">
    <text evidence="5">The sequence shown here is derived from an EMBL/GenBank/DDBJ whole genome shotgun (WGS) entry which is preliminary data.</text>
</comment>
<evidence type="ECO:0000256" key="3">
    <source>
        <dbReference type="PROSITE-ProRule" id="PRU00335"/>
    </source>
</evidence>
<evidence type="ECO:0000256" key="1">
    <source>
        <dbReference type="ARBA" id="ARBA00023054"/>
    </source>
</evidence>
<dbReference type="GO" id="GO:0000976">
    <property type="term" value="F:transcription cis-regulatory region binding"/>
    <property type="evidence" value="ECO:0007669"/>
    <property type="project" value="TreeGrafter"/>
</dbReference>
<dbReference type="GO" id="GO:0003700">
    <property type="term" value="F:DNA-binding transcription factor activity"/>
    <property type="evidence" value="ECO:0007669"/>
    <property type="project" value="TreeGrafter"/>
</dbReference>
<dbReference type="OrthoDB" id="3617113at2"/>
<feature type="domain" description="HTH tetR-type" evidence="4">
    <location>
        <begin position="8"/>
        <end position="68"/>
    </location>
</feature>
<dbReference type="InterPro" id="IPR036271">
    <property type="entry name" value="Tet_transcr_reg_TetR-rel_C_sf"/>
</dbReference>
<evidence type="ECO:0000313" key="5">
    <source>
        <dbReference type="EMBL" id="RFS45603.1"/>
    </source>
</evidence>
<keyword evidence="1" id="KW-0175">Coiled coil</keyword>
<evidence type="ECO:0000259" key="4">
    <source>
        <dbReference type="PROSITE" id="PS50977"/>
    </source>
</evidence>